<evidence type="ECO:0000313" key="3">
    <source>
        <dbReference type="Proteomes" id="UP000623010"/>
    </source>
</evidence>
<accession>A0A918VHQ7</accession>
<dbReference type="InterPro" id="IPR014914">
    <property type="entry name" value="RES_dom"/>
</dbReference>
<gene>
    <name evidence="2" type="ORF">GCM10010389_46970</name>
</gene>
<dbReference type="AlphaFoldDB" id="A0A918VHQ7"/>
<reference evidence="2" key="1">
    <citation type="journal article" date="2014" name="Int. J. Syst. Evol. Microbiol.">
        <title>Complete genome sequence of Corynebacterium casei LMG S-19264T (=DSM 44701T), isolated from a smear-ripened cheese.</title>
        <authorList>
            <consortium name="US DOE Joint Genome Institute (JGI-PGF)"/>
            <person name="Walter F."/>
            <person name="Albersmeier A."/>
            <person name="Kalinowski J."/>
            <person name="Ruckert C."/>
        </authorList>
    </citation>
    <scope>NUCLEOTIDE SEQUENCE</scope>
    <source>
        <strain evidence="2">JCM 5016</strain>
    </source>
</reference>
<sequence>MRPSDESSATLAPAVTLVPAPDRGVWRLGKRKSPIEYNTLQPENSQGSGAGRFSLATYGMLYCATDPAGCYAEALAHFRVSPALRRIIGDDWDHVPNTMRLGHLASGWRQDHVLVRIVPPKEARFLDVDAPATRATLAEELRPELSAWGVTGPLTDEHVHGRDRRIARQMAAWAVAQRNGLGHRLVQGITYRSGYGGRQCWAVFSDVDLEQAEQRPVRLEDPALQEVAQEYGLRVF</sequence>
<comment type="caution">
    <text evidence="2">The sequence shown here is derived from an EMBL/GenBank/DDBJ whole genome shotgun (WGS) entry which is preliminary data.</text>
</comment>
<name>A0A918VHQ7_9ACTN</name>
<feature type="domain" description="RES" evidence="1">
    <location>
        <begin position="25"/>
        <end position="206"/>
    </location>
</feature>
<keyword evidence="3" id="KW-1185">Reference proteome</keyword>
<proteinExistence type="predicted"/>
<dbReference type="Pfam" id="PF08808">
    <property type="entry name" value="RES"/>
    <property type="match status" value="1"/>
</dbReference>
<protein>
    <recommendedName>
        <fullName evidence="1">RES domain-containing protein</fullName>
    </recommendedName>
</protein>
<dbReference type="EMBL" id="BMWH01000021">
    <property type="protein sequence ID" value="GHA02194.1"/>
    <property type="molecule type" value="Genomic_DNA"/>
</dbReference>
<dbReference type="RefSeq" id="WP_190059456.1">
    <property type="nucleotide sequence ID" value="NZ_BMWH01000021.1"/>
</dbReference>
<organism evidence="2 3">
    <name type="scientific">Streptomyces echinoruber</name>
    <dbReference type="NCBI Taxonomy" id="68898"/>
    <lineage>
        <taxon>Bacteria</taxon>
        <taxon>Bacillati</taxon>
        <taxon>Actinomycetota</taxon>
        <taxon>Actinomycetes</taxon>
        <taxon>Kitasatosporales</taxon>
        <taxon>Streptomycetaceae</taxon>
        <taxon>Streptomyces</taxon>
    </lineage>
</organism>
<evidence type="ECO:0000313" key="2">
    <source>
        <dbReference type="EMBL" id="GHA02194.1"/>
    </source>
</evidence>
<reference evidence="2" key="2">
    <citation type="submission" date="2020-09" db="EMBL/GenBank/DDBJ databases">
        <authorList>
            <person name="Sun Q."/>
            <person name="Ohkuma M."/>
        </authorList>
    </citation>
    <scope>NUCLEOTIDE SEQUENCE</scope>
    <source>
        <strain evidence="2">JCM 5016</strain>
    </source>
</reference>
<dbReference type="Proteomes" id="UP000623010">
    <property type="component" value="Unassembled WGS sequence"/>
</dbReference>
<evidence type="ECO:0000259" key="1">
    <source>
        <dbReference type="Pfam" id="PF08808"/>
    </source>
</evidence>